<dbReference type="EMBL" id="LAZR01018953">
    <property type="protein sequence ID" value="KKL94333.1"/>
    <property type="molecule type" value="Genomic_DNA"/>
</dbReference>
<dbReference type="Pfam" id="PF00075">
    <property type="entry name" value="RNase_H"/>
    <property type="match status" value="1"/>
</dbReference>
<dbReference type="PANTHER" id="PTHR46387:SF47">
    <property type="entry name" value="OS08G0481175 PROTEIN"/>
    <property type="match status" value="1"/>
</dbReference>
<dbReference type="InterPro" id="IPR036397">
    <property type="entry name" value="RNaseH_sf"/>
</dbReference>
<evidence type="ECO:0000313" key="2">
    <source>
        <dbReference type="EMBL" id="KKL94333.1"/>
    </source>
</evidence>
<evidence type="ECO:0000259" key="1">
    <source>
        <dbReference type="PROSITE" id="PS50879"/>
    </source>
</evidence>
<dbReference type="PROSITE" id="PS50879">
    <property type="entry name" value="RNASE_H_1"/>
    <property type="match status" value="1"/>
</dbReference>
<protein>
    <recommendedName>
        <fullName evidence="1">RNase H type-1 domain-containing protein</fullName>
    </recommendedName>
</protein>
<dbReference type="SUPFAM" id="SSF53098">
    <property type="entry name" value="Ribonuclease H-like"/>
    <property type="match status" value="1"/>
</dbReference>
<reference evidence="2" key="1">
    <citation type="journal article" date="2015" name="Nature">
        <title>Complex archaea that bridge the gap between prokaryotes and eukaryotes.</title>
        <authorList>
            <person name="Spang A."/>
            <person name="Saw J.H."/>
            <person name="Jorgensen S.L."/>
            <person name="Zaremba-Niedzwiedzka K."/>
            <person name="Martijn J."/>
            <person name="Lind A.E."/>
            <person name="van Eijk R."/>
            <person name="Schleper C."/>
            <person name="Guy L."/>
            <person name="Ettema T.J."/>
        </authorList>
    </citation>
    <scope>NUCLEOTIDE SEQUENCE</scope>
</reference>
<name>A0A0F9G6L2_9ZZZZ</name>
<dbReference type="Gene3D" id="3.30.420.10">
    <property type="entry name" value="Ribonuclease H-like superfamily/Ribonuclease H"/>
    <property type="match status" value="1"/>
</dbReference>
<dbReference type="InterPro" id="IPR002156">
    <property type="entry name" value="RNaseH_domain"/>
</dbReference>
<proteinExistence type="predicted"/>
<dbReference type="GO" id="GO:0004523">
    <property type="term" value="F:RNA-DNA hybrid ribonuclease activity"/>
    <property type="evidence" value="ECO:0007669"/>
    <property type="project" value="InterPro"/>
</dbReference>
<dbReference type="PANTHER" id="PTHR46387">
    <property type="entry name" value="POLYNUCLEOTIDYL TRANSFERASE, RIBONUCLEASE H-LIKE SUPERFAMILY PROTEIN"/>
    <property type="match status" value="1"/>
</dbReference>
<dbReference type="InterPro" id="IPR012337">
    <property type="entry name" value="RNaseH-like_sf"/>
</dbReference>
<dbReference type="AlphaFoldDB" id="A0A0F9G6L2"/>
<comment type="caution">
    <text evidence="2">The sequence shown here is derived from an EMBL/GenBank/DDBJ whole genome shotgun (WGS) entry which is preliminary data.</text>
</comment>
<sequence>DRELTYQSGFLGEDVSNNQAEYLALIAGLILARDFIYQGKLEIYTDSSLVVNQVAGRWQLRAPKLVTLCYEVRSRMRGLEESGRISVALHHIRGHQGVAGNERADTLAGVAAESRKWAYPSLISLLKRSEHEGRQASQRLHRTGPG</sequence>
<organism evidence="2">
    <name type="scientific">marine sediment metagenome</name>
    <dbReference type="NCBI Taxonomy" id="412755"/>
    <lineage>
        <taxon>unclassified sequences</taxon>
        <taxon>metagenomes</taxon>
        <taxon>ecological metagenomes</taxon>
    </lineage>
</organism>
<dbReference type="GO" id="GO:0003676">
    <property type="term" value="F:nucleic acid binding"/>
    <property type="evidence" value="ECO:0007669"/>
    <property type="project" value="InterPro"/>
</dbReference>
<feature type="non-terminal residue" evidence="2">
    <location>
        <position position="1"/>
    </location>
</feature>
<accession>A0A0F9G6L2</accession>
<gene>
    <name evidence="2" type="ORF">LCGC14_1865750</name>
</gene>
<feature type="domain" description="RNase H type-1" evidence="1">
    <location>
        <begin position="1"/>
        <end position="113"/>
    </location>
</feature>